<gene>
    <name evidence="2" type="ORF">R2X38_05930</name>
</gene>
<accession>A0ABU3ZF21</accession>
<keyword evidence="1" id="KW-1133">Transmembrane helix</keyword>
<dbReference type="EMBL" id="JAWJZI010000002">
    <property type="protein sequence ID" value="MDV5168534.1"/>
    <property type="molecule type" value="Genomic_DNA"/>
</dbReference>
<keyword evidence="1" id="KW-0812">Transmembrane</keyword>
<name>A0ABU3ZF21_9GAMM</name>
<reference evidence="2 3" key="1">
    <citation type="submission" date="2023-10" db="EMBL/GenBank/DDBJ databases">
        <title>Marine bacteria isolated from horseshoe crab.</title>
        <authorList>
            <person name="Cheng T.H."/>
        </authorList>
    </citation>
    <scope>NUCLEOTIDE SEQUENCE [LARGE SCALE GENOMIC DNA]</scope>
    <source>
        <strain evidence="2 3">HSC6</strain>
    </source>
</reference>
<evidence type="ECO:0000313" key="3">
    <source>
        <dbReference type="Proteomes" id="UP001186452"/>
    </source>
</evidence>
<keyword evidence="3" id="KW-1185">Reference proteome</keyword>
<dbReference type="Proteomes" id="UP001186452">
    <property type="component" value="Unassembled WGS sequence"/>
</dbReference>
<keyword evidence="1" id="KW-0472">Membrane</keyword>
<dbReference type="RefSeq" id="WP_317521703.1">
    <property type="nucleotide sequence ID" value="NZ_JAWJZI010000002.1"/>
</dbReference>
<evidence type="ECO:0000256" key="1">
    <source>
        <dbReference type="SAM" id="Phobius"/>
    </source>
</evidence>
<protein>
    <submittedName>
        <fullName evidence="2">Uncharacterized protein</fullName>
    </submittedName>
</protein>
<proteinExistence type="predicted"/>
<comment type="caution">
    <text evidence="2">The sequence shown here is derived from an EMBL/GenBank/DDBJ whole genome shotgun (WGS) entry which is preliminary data.</text>
</comment>
<sequence>MSNLPSTGSVNEIAFAAGITVMAALKKAAVEVIFFNMRGQYDYYFKKRLSLTGSQL</sequence>
<evidence type="ECO:0000313" key="2">
    <source>
        <dbReference type="EMBL" id="MDV5168534.1"/>
    </source>
</evidence>
<feature type="transmembrane region" description="Helical" evidence="1">
    <location>
        <begin position="13"/>
        <end position="37"/>
    </location>
</feature>
<organism evidence="2 3">
    <name type="scientific">Photobacterium rosenbergii</name>
    <dbReference type="NCBI Taxonomy" id="294936"/>
    <lineage>
        <taxon>Bacteria</taxon>
        <taxon>Pseudomonadati</taxon>
        <taxon>Pseudomonadota</taxon>
        <taxon>Gammaproteobacteria</taxon>
        <taxon>Vibrionales</taxon>
        <taxon>Vibrionaceae</taxon>
        <taxon>Photobacterium</taxon>
    </lineage>
</organism>